<dbReference type="GO" id="GO:0000976">
    <property type="term" value="F:transcription cis-regulatory region binding"/>
    <property type="evidence" value="ECO:0007669"/>
    <property type="project" value="TreeGrafter"/>
</dbReference>
<evidence type="ECO:0000256" key="1">
    <source>
        <dbReference type="ARBA" id="ARBA00022491"/>
    </source>
</evidence>
<dbReference type="Proteomes" id="UP000295351">
    <property type="component" value="Unassembled WGS sequence"/>
</dbReference>
<dbReference type="InterPro" id="IPR001647">
    <property type="entry name" value="HTH_TetR"/>
</dbReference>
<feature type="DNA-binding region" description="H-T-H motif" evidence="5">
    <location>
        <begin position="61"/>
        <end position="80"/>
    </location>
</feature>
<accession>A0A4R2D386</accession>
<dbReference type="InterPro" id="IPR023772">
    <property type="entry name" value="DNA-bd_HTH_TetR-type_CS"/>
</dbReference>
<protein>
    <submittedName>
        <fullName evidence="8">TetR family transcriptional regulator</fullName>
    </submittedName>
</protein>
<feature type="domain" description="HTH tetR-type" evidence="7">
    <location>
        <begin position="38"/>
        <end position="98"/>
    </location>
</feature>
<evidence type="ECO:0000259" key="7">
    <source>
        <dbReference type="PROSITE" id="PS50977"/>
    </source>
</evidence>
<dbReference type="InterPro" id="IPR050109">
    <property type="entry name" value="HTH-type_TetR-like_transc_reg"/>
</dbReference>
<dbReference type="PROSITE" id="PS50977">
    <property type="entry name" value="HTH_TETR_2"/>
    <property type="match status" value="1"/>
</dbReference>
<proteinExistence type="predicted"/>
<feature type="compositionally biased region" description="Basic and acidic residues" evidence="6">
    <location>
        <begin position="27"/>
        <end position="40"/>
    </location>
</feature>
<gene>
    <name evidence="8" type="ORF">EV665_101414</name>
</gene>
<evidence type="ECO:0000256" key="2">
    <source>
        <dbReference type="ARBA" id="ARBA00023015"/>
    </source>
</evidence>
<dbReference type="PRINTS" id="PR00455">
    <property type="entry name" value="HTHTETR"/>
</dbReference>
<dbReference type="InterPro" id="IPR036271">
    <property type="entry name" value="Tet_transcr_reg_TetR-rel_C_sf"/>
</dbReference>
<evidence type="ECO:0000256" key="4">
    <source>
        <dbReference type="ARBA" id="ARBA00023163"/>
    </source>
</evidence>
<keyword evidence="2" id="KW-0805">Transcription regulation</keyword>
<dbReference type="InterPro" id="IPR039538">
    <property type="entry name" value="BetI_C"/>
</dbReference>
<dbReference type="InterPro" id="IPR009057">
    <property type="entry name" value="Homeodomain-like_sf"/>
</dbReference>
<dbReference type="Gene3D" id="1.10.357.10">
    <property type="entry name" value="Tetracycline Repressor, domain 2"/>
    <property type="match status" value="1"/>
</dbReference>
<evidence type="ECO:0000313" key="8">
    <source>
        <dbReference type="EMBL" id="TCN48677.1"/>
    </source>
</evidence>
<dbReference type="GO" id="GO:0003700">
    <property type="term" value="F:DNA-binding transcription factor activity"/>
    <property type="evidence" value="ECO:0007669"/>
    <property type="project" value="TreeGrafter"/>
</dbReference>
<keyword evidence="1" id="KW-0678">Repressor</keyword>
<dbReference type="Pfam" id="PF13977">
    <property type="entry name" value="TetR_C_6"/>
    <property type="match status" value="1"/>
</dbReference>
<dbReference type="SUPFAM" id="SSF48498">
    <property type="entry name" value="Tetracyclin repressor-like, C-terminal domain"/>
    <property type="match status" value="1"/>
</dbReference>
<feature type="region of interest" description="Disordered" evidence="6">
    <location>
        <begin position="1"/>
        <end position="40"/>
    </location>
</feature>
<sequence>MTVTMRNPKGKVAVKMRAGGAEQGSGDGEKRGRKASKETRRQQLVEATIDSLARRGYSDTTLADVADGAGLSRGIVNFHFESKENLLIATLQFMSEEYADHWNAALEKAGPSAASRVWALVHADFDRKICTKRKLAAWCAFWGEAKSRPTYQALCGARDVKYQETVISLCAALKAEGGYAYEPEPMALSLCAMLEGLWLRLMMGDGTTREKALEAAIAFVVAIFPKHLTLQGPQSQ</sequence>
<keyword evidence="3 5" id="KW-0238">DNA-binding</keyword>
<keyword evidence="4" id="KW-0804">Transcription</keyword>
<dbReference type="Pfam" id="PF00440">
    <property type="entry name" value="TetR_N"/>
    <property type="match status" value="1"/>
</dbReference>
<comment type="caution">
    <text evidence="8">The sequence shown here is derived from an EMBL/GenBank/DDBJ whole genome shotgun (WGS) entry which is preliminary data.</text>
</comment>
<dbReference type="PROSITE" id="PS01081">
    <property type="entry name" value="HTH_TETR_1"/>
    <property type="match status" value="1"/>
</dbReference>
<name>A0A4R2D386_SHIGR</name>
<dbReference type="EMBL" id="SLVX01000001">
    <property type="protein sequence ID" value="TCN48677.1"/>
    <property type="molecule type" value="Genomic_DNA"/>
</dbReference>
<dbReference type="PANTHER" id="PTHR30055">
    <property type="entry name" value="HTH-TYPE TRANSCRIPTIONAL REGULATOR RUTR"/>
    <property type="match status" value="1"/>
</dbReference>
<evidence type="ECO:0000256" key="6">
    <source>
        <dbReference type="SAM" id="MobiDB-lite"/>
    </source>
</evidence>
<evidence type="ECO:0000313" key="9">
    <source>
        <dbReference type="Proteomes" id="UP000295351"/>
    </source>
</evidence>
<keyword evidence="9" id="KW-1185">Reference proteome</keyword>
<organism evidence="8 9">
    <name type="scientific">Shinella granuli</name>
    <dbReference type="NCBI Taxonomy" id="323621"/>
    <lineage>
        <taxon>Bacteria</taxon>
        <taxon>Pseudomonadati</taxon>
        <taxon>Pseudomonadota</taxon>
        <taxon>Alphaproteobacteria</taxon>
        <taxon>Hyphomicrobiales</taxon>
        <taxon>Rhizobiaceae</taxon>
        <taxon>Shinella</taxon>
    </lineage>
</organism>
<evidence type="ECO:0000256" key="3">
    <source>
        <dbReference type="ARBA" id="ARBA00023125"/>
    </source>
</evidence>
<dbReference type="AlphaFoldDB" id="A0A4R2D386"/>
<dbReference type="PANTHER" id="PTHR30055:SF228">
    <property type="entry name" value="TRANSCRIPTIONAL REGULATOR-RELATED"/>
    <property type="match status" value="1"/>
</dbReference>
<reference evidence="8 9" key="1">
    <citation type="submission" date="2019-03" db="EMBL/GenBank/DDBJ databases">
        <title>Genomic Encyclopedia of Type Strains, Phase IV (KMG-IV): sequencing the most valuable type-strain genomes for metagenomic binning, comparative biology and taxonomic classification.</title>
        <authorList>
            <person name="Goeker M."/>
        </authorList>
    </citation>
    <scope>NUCLEOTIDE SEQUENCE [LARGE SCALE GENOMIC DNA]</scope>
    <source>
        <strain evidence="8 9">DSM 18401</strain>
    </source>
</reference>
<dbReference type="SUPFAM" id="SSF46689">
    <property type="entry name" value="Homeodomain-like"/>
    <property type="match status" value="1"/>
</dbReference>
<evidence type="ECO:0000256" key="5">
    <source>
        <dbReference type="PROSITE-ProRule" id="PRU00335"/>
    </source>
</evidence>